<dbReference type="SUPFAM" id="SSF53098">
    <property type="entry name" value="Ribonuclease H-like"/>
    <property type="match status" value="1"/>
</dbReference>
<evidence type="ECO:0000259" key="5">
    <source>
        <dbReference type="SMART" id="SM00479"/>
    </source>
</evidence>
<dbReference type="GO" id="GO:0003676">
    <property type="term" value="F:nucleic acid binding"/>
    <property type="evidence" value="ECO:0007669"/>
    <property type="project" value="InterPro"/>
</dbReference>
<name>A0A8H4EP77_GIGMA</name>
<organism evidence="6 7">
    <name type="scientific">Gigaspora margarita</name>
    <dbReference type="NCBI Taxonomy" id="4874"/>
    <lineage>
        <taxon>Eukaryota</taxon>
        <taxon>Fungi</taxon>
        <taxon>Fungi incertae sedis</taxon>
        <taxon>Mucoromycota</taxon>
        <taxon>Glomeromycotina</taxon>
        <taxon>Glomeromycetes</taxon>
        <taxon>Diversisporales</taxon>
        <taxon>Gigasporaceae</taxon>
        <taxon>Gigaspora</taxon>
    </lineage>
</organism>
<feature type="domain" description="Exonuclease" evidence="5">
    <location>
        <begin position="187"/>
        <end position="372"/>
    </location>
</feature>
<evidence type="ECO:0000256" key="2">
    <source>
        <dbReference type="ARBA" id="ARBA00022801"/>
    </source>
</evidence>
<keyword evidence="4" id="KW-0812">Transmembrane</keyword>
<evidence type="ECO:0000256" key="3">
    <source>
        <dbReference type="ARBA" id="ARBA00022839"/>
    </source>
</evidence>
<dbReference type="Proteomes" id="UP000439903">
    <property type="component" value="Unassembled WGS sequence"/>
</dbReference>
<comment type="caution">
    <text evidence="6">The sequence shown here is derived from an EMBL/GenBank/DDBJ whole genome shotgun (WGS) entry which is preliminary data.</text>
</comment>
<dbReference type="InterPro" id="IPR036397">
    <property type="entry name" value="RNaseH_sf"/>
</dbReference>
<dbReference type="AlphaFoldDB" id="A0A8H4EP77"/>
<gene>
    <name evidence="6" type="ORF">F8M41_013796</name>
</gene>
<dbReference type="InterPro" id="IPR047201">
    <property type="entry name" value="ERI-1_3'hExo-like"/>
</dbReference>
<dbReference type="Pfam" id="PF00929">
    <property type="entry name" value="RNase_T"/>
    <property type="match status" value="1"/>
</dbReference>
<keyword evidence="3" id="KW-0269">Exonuclease</keyword>
<keyword evidence="2" id="KW-0378">Hydrolase</keyword>
<reference evidence="6 7" key="1">
    <citation type="journal article" date="2019" name="Environ. Microbiol.">
        <title>At the nexus of three kingdoms: the genome of the mycorrhizal fungus Gigaspora margarita provides insights into plant, endobacterial and fungal interactions.</title>
        <authorList>
            <person name="Venice F."/>
            <person name="Ghignone S."/>
            <person name="Salvioli di Fossalunga A."/>
            <person name="Amselem J."/>
            <person name="Novero M."/>
            <person name="Xianan X."/>
            <person name="Sedzielewska Toro K."/>
            <person name="Morin E."/>
            <person name="Lipzen A."/>
            <person name="Grigoriev I.V."/>
            <person name="Henrissat B."/>
            <person name="Martin F.M."/>
            <person name="Bonfante P."/>
        </authorList>
    </citation>
    <scope>NUCLEOTIDE SEQUENCE [LARGE SCALE GENOMIC DNA]</scope>
    <source>
        <strain evidence="6 7">BEG34</strain>
    </source>
</reference>
<dbReference type="SMART" id="SM00479">
    <property type="entry name" value="EXOIII"/>
    <property type="match status" value="1"/>
</dbReference>
<keyword evidence="7" id="KW-1185">Reference proteome</keyword>
<evidence type="ECO:0000256" key="4">
    <source>
        <dbReference type="SAM" id="Phobius"/>
    </source>
</evidence>
<keyword evidence="1" id="KW-0540">Nuclease</keyword>
<dbReference type="EMBL" id="WTPW01000281">
    <property type="protein sequence ID" value="KAF0527302.1"/>
    <property type="molecule type" value="Genomic_DNA"/>
</dbReference>
<dbReference type="InterPro" id="IPR051274">
    <property type="entry name" value="3-5_Exoribonuclease"/>
</dbReference>
<evidence type="ECO:0000256" key="1">
    <source>
        <dbReference type="ARBA" id="ARBA00022722"/>
    </source>
</evidence>
<keyword evidence="4" id="KW-0472">Membrane</keyword>
<sequence>MPFKLSPIHQCIILCGVITFPLLQVFNPRYLKAAVFAFMLTFLLASANQLNLKGLIKFLPPRFLKFIENYVQQNRINSFFEDQSEGNVETRQTQFSLLSLNSTKNKSTLKERSKQHMAPEKKMPYQNTSLNFKDNSTQQLISSSTYDPSLIQVHNDILPEGSGLEFKPTVSDIVSNDVKNLTQPFQYYLCFDVEATCEQGGGFDYKNEIIEFPVLLIESKTFNVVDVFHSYVKPSNNPVLSKFCIELTGIPQSTIDISPSFPEVLCRFQDFLYSHKLFIDNSCAFLTDGPWDIRDFITKQCKVSKIPRPKYFSVPWVDVRTMFAKFYNCRPRNIPNMLAHYGLKFDGHEHSGIDDAKNLAIIAKRLWEDGAVFRTNRRLQR</sequence>
<dbReference type="CDD" id="cd06133">
    <property type="entry name" value="ERI-1_3'hExo_like"/>
    <property type="match status" value="1"/>
</dbReference>
<dbReference type="GO" id="GO:0000175">
    <property type="term" value="F:3'-5'-RNA exonuclease activity"/>
    <property type="evidence" value="ECO:0007669"/>
    <property type="project" value="InterPro"/>
</dbReference>
<dbReference type="InterPro" id="IPR012337">
    <property type="entry name" value="RNaseH-like_sf"/>
</dbReference>
<evidence type="ECO:0000313" key="6">
    <source>
        <dbReference type="EMBL" id="KAF0527302.1"/>
    </source>
</evidence>
<dbReference type="PANTHER" id="PTHR23044">
    <property type="entry name" value="3'-5' EXONUCLEASE ERI1-RELATED"/>
    <property type="match status" value="1"/>
</dbReference>
<feature type="transmembrane region" description="Helical" evidence="4">
    <location>
        <begin position="6"/>
        <end position="23"/>
    </location>
</feature>
<feature type="transmembrane region" description="Helical" evidence="4">
    <location>
        <begin position="30"/>
        <end position="47"/>
    </location>
</feature>
<dbReference type="OrthoDB" id="448399at2759"/>
<dbReference type="PANTHER" id="PTHR23044:SF61">
    <property type="entry name" value="3'-5' EXORIBONUCLEASE 1-RELATED"/>
    <property type="match status" value="1"/>
</dbReference>
<dbReference type="Gene3D" id="3.30.420.10">
    <property type="entry name" value="Ribonuclease H-like superfamily/Ribonuclease H"/>
    <property type="match status" value="1"/>
</dbReference>
<accession>A0A8H4EP77</accession>
<protein>
    <submittedName>
        <fullName evidence="6">Ribonuclease H-like domain-containing protein</fullName>
    </submittedName>
</protein>
<proteinExistence type="predicted"/>
<evidence type="ECO:0000313" key="7">
    <source>
        <dbReference type="Proteomes" id="UP000439903"/>
    </source>
</evidence>
<keyword evidence="4" id="KW-1133">Transmembrane helix</keyword>
<dbReference type="InterPro" id="IPR013520">
    <property type="entry name" value="Ribonucl_H"/>
</dbReference>